<proteinExistence type="predicted"/>
<feature type="domain" description="Response regulatory" evidence="4">
    <location>
        <begin position="1"/>
        <end position="94"/>
    </location>
</feature>
<dbReference type="PROSITE" id="PS50110">
    <property type="entry name" value="RESPONSE_REGULATORY"/>
    <property type="match status" value="1"/>
</dbReference>
<dbReference type="NCBIfam" id="TIGR00254">
    <property type="entry name" value="GGDEF"/>
    <property type="match status" value="1"/>
</dbReference>
<dbReference type="RefSeq" id="WP_316027664.1">
    <property type="nucleotide sequence ID" value="NZ_JAWDIO010000002.1"/>
</dbReference>
<dbReference type="Gene3D" id="3.30.70.270">
    <property type="match status" value="1"/>
</dbReference>
<dbReference type="InterPro" id="IPR001789">
    <property type="entry name" value="Sig_transdc_resp-reg_receiver"/>
</dbReference>
<evidence type="ECO:0000256" key="3">
    <source>
        <dbReference type="PROSITE-ProRule" id="PRU00169"/>
    </source>
</evidence>
<evidence type="ECO:0000313" key="7">
    <source>
        <dbReference type="Proteomes" id="UP001247805"/>
    </source>
</evidence>
<dbReference type="SMART" id="SM00448">
    <property type="entry name" value="REC"/>
    <property type="match status" value="1"/>
</dbReference>
<dbReference type="SMART" id="SM00267">
    <property type="entry name" value="GGDEF"/>
    <property type="match status" value="1"/>
</dbReference>
<keyword evidence="3" id="KW-0597">Phosphoprotein</keyword>
<comment type="caution">
    <text evidence="6">The sequence shown here is derived from an EMBL/GenBank/DDBJ whole genome shotgun (WGS) entry which is preliminary data.</text>
</comment>
<evidence type="ECO:0000256" key="2">
    <source>
        <dbReference type="ARBA" id="ARBA00034247"/>
    </source>
</evidence>
<dbReference type="SUPFAM" id="SSF52172">
    <property type="entry name" value="CheY-like"/>
    <property type="match status" value="1"/>
</dbReference>
<dbReference type="Proteomes" id="UP001247805">
    <property type="component" value="Unassembled WGS sequence"/>
</dbReference>
<dbReference type="PANTHER" id="PTHR45138">
    <property type="entry name" value="REGULATORY COMPONENTS OF SENSORY TRANSDUCTION SYSTEM"/>
    <property type="match status" value="1"/>
</dbReference>
<organism evidence="6 7">
    <name type="scientific">Paraglaciecola aquimarina</name>
    <dbReference type="NCBI Taxonomy" id="1235557"/>
    <lineage>
        <taxon>Bacteria</taxon>
        <taxon>Pseudomonadati</taxon>
        <taxon>Pseudomonadota</taxon>
        <taxon>Gammaproteobacteria</taxon>
        <taxon>Alteromonadales</taxon>
        <taxon>Alteromonadaceae</taxon>
        <taxon>Paraglaciecola</taxon>
    </lineage>
</organism>
<feature type="modified residue" description="4-aspartylphosphate" evidence="3">
    <location>
        <position position="27"/>
    </location>
</feature>
<reference evidence="6 7" key="1">
    <citation type="submission" date="2023-10" db="EMBL/GenBank/DDBJ databases">
        <title>Glaciecola aquimarina strain GGW-M5 nov., isolated from a coastal seawater.</title>
        <authorList>
            <person name="Bayburt H."/>
            <person name="Kim J.M."/>
            <person name="Choi B.J."/>
            <person name="Jeon C.O."/>
        </authorList>
    </citation>
    <scope>NUCLEOTIDE SEQUENCE [LARGE SCALE GENOMIC DNA]</scope>
    <source>
        <strain evidence="6 7">KCTC 32108</strain>
    </source>
</reference>
<dbReference type="PROSITE" id="PS50887">
    <property type="entry name" value="GGDEF"/>
    <property type="match status" value="1"/>
</dbReference>
<dbReference type="InterPro" id="IPR029787">
    <property type="entry name" value="Nucleotide_cyclase"/>
</dbReference>
<comment type="catalytic activity">
    <reaction evidence="2">
        <text>2 GTP = 3',3'-c-di-GMP + 2 diphosphate</text>
        <dbReference type="Rhea" id="RHEA:24898"/>
        <dbReference type="ChEBI" id="CHEBI:33019"/>
        <dbReference type="ChEBI" id="CHEBI:37565"/>
        <dbReference type="ChEBI" id="CHEBI:58805"/>
        <dbReference type="EC" id="2.7.7.65"/>
    </reaction>
</comment>
<dbReference type="SUPFAM" id="SSF55073">
    <property type="entry name" value="Nucleotide cyclase"/>
    <property type="match status" value="1"/>
</dbReference>
<protein>
    <recommendedName>
        <fullName evidence="1">diguanylate cyclase</fullName>
        <ecNumber evidence="1">2.7.7.65</ecNumber>
    </recommendedName>
</protein>
<dbReference type="GO" id="GO:0052621">
    <property type="term" value="F:diguanylate cyclase activity"/>
    <property type="evidence" value="ECO:0007669"/>
    <property type="project" value="UniProtKB-EC"/>
</dbReference>
<keyword evidence="6" id="KW-0808">Transferase</keyword>
<dbReference type="Pfam" id="PF00990">
    <property type="entry name" value="GGDEF"/>
    <property type="match status" value="1"/>
</dbReference>
<dbReference type="Gene3D" id="3.40.50.2300">
    <property type="match status" value="1"/>
</dbReference>
<dbReference type="InterPro" id="IPR043128">
    <property type="entry name" value="Rev_trsase/Diguanyl_cyclase"/>
</dbReference>
<feature type="domain" description="GGDEF" evidence="5">
    <location>
        <begin position="134"/>
        <end position="266"/>
    </location>
</feature>
<accession>A0ABU3T1L7</accession>
<dbReference type="InterPro" id="IPR011006">
    <property type="entry name" value="CheY-like_superfamily"/>
</dbReference>
<gene>
    <name evidence="6" type="ORF">RS130_21745</name>
</gene>
<dbReference type="PANTHER" id="PTHR45138:SF9">
    <property type="entry name" value="DIGUANYLATE CYCLASE DGCM-RELATED"/>
    <property type="match status" value="1"/>
</dbReference>
<evidence type="ECO:0000259" key="5">
    <source>
        <dbReference type="PROSITE" id="PS50887"/>
    </source>
</evidence>
<keyword evidence="6" id="KW-0548">Nucleotidyltransferase</keyword>
<dbReference type="InterPro" id="IPR050469">
    <property type="entry name" value="Diguanylate_Cyclase"/>
</dbReference>
<dbReference type="EMBL" id="JAWDIO010000002">
    <property type="protein sequence ID" value="MDU0356161.1"/>
    <property type="molecule type" value="Genomic_DNA"/>
</dbReference>
<dbReference type="InterPro" id="IPR000160">
    <property type="entry name" value="GGDEF_dom"/>
</dbReference>
<evidence type="ECO:0000256" key="1">
    <source>
        <dbReference type="ARBA" id="ARBA00012528"/>
    </source>
</evidence>
<keyword evidence="7" id="KW-1185">Reference proteome</keyword>
<dbReference type="Pfam" id="PF00072">
    <property type="entry name" value="Response_reg"/>
    <property type="match status" value="1"/>
</dbReference>
<evidence type="ECO:0000313" key="6">
    <source>
        <dbReference type="EMBL" id="MDU0356161.1"/>
    </source>
</evidence>
<dbReference type="CDD" id="cd01949">
    <property type="entry name" value="GGDEF"/>
    <property type="match status" value="1"/>
</dbReference>
<sequence length="266" mass="29544">MEVNILNEPSQILEALVDFEPDIFLLDLYMPKVNGLELAKIIRLLDKYDSIPIVFLTSENSMQTKLQVLECGCDDVLSKNIAPDILVKQIVSRLKRGKTIKYLHSRDSLTGLLNHGQIMEAANNALQQGERRGSSTVIAMIDLDHFKLVNDRYGHAAGDKVIIGLAQLLLQHMRQTDYIGRYGGEEFLIVFPDASIDAIERKINRIRDILSTLQFKHGDSNICVTLSGGIASSDNFDSMASISAAADKALYSAKEKGRNNIQLAKI</sequence>
<dbReference type="EC" id="2.7.7.65" evidence="1"/>
<name>A0ABU3T1L7_9ALTE</name>
<evidence type="ECO:0000259" key="4">
    <source>
        <dbReference type="PROSITE" id="PS50110"/>
    </source>
</evidence>